<proteinExistence type="inferred from homology"/>
<feature type="domain" description="Bacterial type II secretion system protein E" evidence="2">
    <location>
        <begin position="33"/>
        <end position="298"/>
    </location>
</feature>
<evidence type="ECO:0000313" key="4">
    <source>
        <dbReference type="Proteomes" id="UP000596827"/>
    </source>
</evidence>
<dbReference type="Pfam" id="PF00437">
    <property type="entry name" value="T2SSE"/>
    <property type="match status" value="1"/>
</dbReference>
<evidence type="ECO:0000313" key="3">
    <source>
        <dbReference type="EMBL" id="MBC5767624.1"/>
    </source>
</evidence>
<dbReference type="Proteomes" id="UP000596827">
    <property type="component" value="Unassembled WGS sequence"/>
</dbReference>
<dbReference type="InterPro" id="IPR027417">
    <property type="entry name" value="P-loop_NTPase"/>
</dbReference>
<evidence type="ECO:0000256" key="1">
    <source>
        <dbReference type="ARBA" id="ARBA00006611"/>
    </source>
</evidence>
<comment type="caution">
    <text evidence="3">The sequence shown here is derived from an EMBL/GenBank/DDBJ whole genome shotgun (WGS) entry which is preliminary data.</text>
</comment>
<reference evidence="3" key="1">
    <citation type="submission" date="2020-08" db="EMBL/GenBank/DDBJ databases">
        <title>Ramlibacter sp. GTP1 16S ribosomal RNA gene genome sequencing and assembly.</title>
        <authorList>
            <person name="Kang M."/>
        </authorList>
    </citation>
    <scope>NUCLEOTIDE SEQUENCE</scope>
    <source>
        <strain evidence="3">GTP1</strain>
    </source>
</reference>
<dbReference type="GO" id="GO:0016887">
    <property type="term" value="F:ATP hydrolysis activity"/>
    <property type="evidence" value="ECO:0007669"/>
    <property type="project" value="InterPro"/>
</dbReference>
<keyword evidence="4" id="KW-1185">Reference proteome</keyword>
<name>A0A923ME45_9BURK</name>
<dbReference type="InterPro" id="IPR050921">
    <property type="entry name" value="T4SS_GSP_E_ATPase"/>
</dbReference>
<dbReference type="AlphaFoldDB" id="A0A923ME45"/>
<protein>
    <submittedName>
        <fullName evidence="3">CpaF family protein</fullName>
    </submittedName>
</protein>
<gene>
    <name evidence="3" type="ORF">H8R02_24375</name>
</gene>
<comment type="similarity">
    <text evidence="1">Belongs to the GSP E family.</text>
</comment>
<dbReference type="EMBL" id="JACORU010000011">
    <property type="protein sequence ID" value="MBC5767624.1"/>
    <property type="molecule type" value="Genomic_DNA"/>
</dbReference>
<sequence length="331" mass="36474">MDASTTSNRLATASTRVGYKSQILSQIMDTLGSIRQVFDDPDVNEIMINAPNEVFIAKNGRNVRFPVTLSRGEIEAAITLIAALVTKEVGEKSRSRILSARLPGFRVEAILPPVAVNGPSMCIRRHAARVFTLEEYVTQGVISEKYAQILVDGVSKRETFLVVGGTASGKTTFLNTALSLIPKEERLFVIESVQELQIRAENHVLVECDEEHGVTPRKAVRTAMRYAPGRIFMGELRGPEAYDWADAANTGHPGGGATIHANSATRSLPRLENLMLMANMGIPYEPLRALIAETVQLVFYIQREGKVRTVSQVSRLHGYNRASGEYEIETF</sequence>
<accession>A0A923ME45</accession>
<dbReference type="InterPro" id="IPR001482">
    <property type="entry name" value="T2SS/T4SS_dom"/>
</dbReference>
<dbReference type="RefSeq" id="WP_187084106.1">
    <property type="nucleotide sequence ID" value="NZ_JACORU010000011.1"/>
</dbReference>
<dbReference type="PANTHER" id="PTHR30486">
    <property type="entry name" value="TWITCHING MOTILITY PROTEIN PILT"/>
    <property type="match status" value="1"/>
</dbReference>
<dbReference type="CDD" id="cd01130">
    <property type="entry name" value="VirB11-like_ATPase"/>
    <property type="match status" value="1"/>
</dbReference>
<dbReference type="Gene3D" id="3.30.450.370">
    <property type="match status" value="1"/>
</dbReference>
<dbReference type="PANTHER" id="PTHR30486:SF6">
    <property type="entry name" value="TYPE IV PILUS RETRACTATION ATPASE PILT"/>
    <property type="match status" value="1"/>
</dbReference>
<dbReference type="SUPFAM" id="SSF52540">
    <property type="entry name" value="P-loop containing nucleoside triphosphate hydrolases"/>
    <property type="match status" value="1"/>
</dbReference>
<evidence type="ECO:0000259" key="2">
    <source>
        <dbReference type="Pfam" id="PF00437"/>
    </source>
</evidence>
<organism evidence="3 4">
    <name type="scientific">Ramlibacter albus</name>
    <dbReference type="NCBI Taxonomy" id="2079448"/>
    <lineage>
        <taxon>Bacteria</taxon>
        <taxon>Pseudomonadati</taxon>
        <taxon>Pseudomonadota</taxon>
        <taxon>Betaproteobacteria</taxon>
        <taxon>Burkholderiales</taxon>
        <taxon>Comamonadaceae</taxon>
        <taxon>Ramlibacter</taxon>
    </lineage>
</organism>
<dbReference type="Gene3D" id="3.40.50.300">
    <property type="entry name" value="P-loop containing nucleotide triphosphate hydrolases"/>
    <property type="match status" value="1"/>
</dbReference>